<name>A0A5B7D0J7_PORTR</name>
<proteinExistence type="predicted"/>
<protein>
    <submittedName>
        <fullName evidence="1">Uncharacterized protein</fullName>
    </submittedName>
</protein>
<dbReference type="AlphaFoldDB" id="A0A5B7D0J7"/>
<dbReference type="EMBL" id="VSRR010000435">
    <property type="protein sequence ID" value="MPC15547.1"/>
    <property type="molecule type" value="Genomic_DNA"/>
</dbReference>
<accession>A0A5B7D0J7</accession>
<gene>
    <name evidence="1" type="ORF">E2C01_008342</name>
</gene>
<evidence type="ECO:0000313" key="1">
    <source>
        <dbReference type="EMBL" id="MPC15547.1"/>
    </source>
</evidence>
<keyword evidence="2" id="KW-1185">Reference proteome</keyword>
<dbReference type="Proteomes" id="UP000324222">
    <property type="component" value="Unassembled WGS sequence"/>
</dbReference>
<sequence>MGRNVDLSSKTVQLRHVLRGLPKVFLQKPREDCKVRECSVSFNITNITTTITTTIITITSTHLLGEWRGGSTHREVGRACEGLPECGRGWAFSAGRPRQLRGEALQVVTETRQPSLDRKFVHEAYAPVPYASPVTHHSNPQVNHTHLRKDDVATVVIHQRDEVPVTRAVDVRHLIRMTLVSIQELRHIPKVVLAGHQAVFVVVQVADVETT</sequence>
<reference evidence="1 2" key="1">
    <citation type="submission" date="2019-05" db="EMBL/GenBank/DDBJ databases">
        <title>Another draft genome of Portunus trituberculatus and its Hox gene families provides insights of decapod evolution.</title>
        <authorList>
            <person name="Jeong J.-H."/>
            <person name="Song I."/>
            <person name="Kim S."/>
            <person name="Choi T."/>
            <person name="Kim D."/>
            <person name="Ryu S."/>
            <person name="Kim W."/>
        </authorList>
    </citation>
    <scope>NUCLEOTIDE SEQUENCE [LARGE SCALE GENOMIC DNA]</scope>
    <source>
        <tissue evidence="1">Muscle</tissue>
    </source>
</reference>
<evidence type="ECO:0000313" key="2">
    <source>
        <dbReference type="Proteomes" id="UP000324222"/>
    </source>
</evidence>
<organism evidence="1 2">
    <name type="scientific">Portunus trituberculatus</name>
    <name type="common">Swimming crab</name>
    <name type="synonym">Neptunus trituberculatus</name>
    <dbReference type="NCBI Taxonomy" id="210409"/>
    <lineage>
        <taxon>Eukaryota</taxon>
        <taxon>Metazoa</taxon>
        <taxon>Ecdysozoa</taxon>
        <taxon>Arthropoda</taxon>
        <taxon>Crustacea</taxon>
        <taxon>Multicrustacea</taxon>
        <taxon>Malacostraca</taxon>
        <taxon>Eumalacostraca</taxon>
        <taxon>Eucarida</taxon>
        <taxon>Decapoda</taxon>
        <taxon>Pleocyemata</taxon>
        <taxon>Brachyura</taxon>
        <taxon>Eubrachyura</taxon>
        <taxon>Portunoidea</taxon>
        <taxon>Portunidae</taxon>
        <taxon>Portuninae</taxon>
        <taxon>Portunus</taxon>
    </lineage>
</organism>
<comment type="caution">
    <text evidence="1">The sequence shown here is derived from an EMBL/GenBank/DDBJ whole genome shotgun (WGS) entry which is preliminary data.</text>
</comment>